<organism evidence="1 2">
    <name type="scientific">Mycobacterium phage Naji</name>
    <dbReference type="NCBI Taxonomy" id="2599872"/>
    <lineage>
        <taxon>Viruses</taxon>
        <taxon>Duplodnaviria</taxon>
        <taxon>Heunggongvirae</taxon>
        <taxon>Uroviricota</taxon>
        <taxon>Caudoviricetes</taxon>
        <taxon>Fromanvirus</taxon>
        <taxon>Mycobacterium phage D29</taxon>
    </lineage>
</organism>
<accession>A0A5J6TEJ2</accession>
<sequence length="43" mass="5100">MINVEDEAMEREGEDREILAAIEVLSRTRRFSVKDNYLDDWIA</sequence>
<proteinExistence type="predicted"/>
<gene>
    <name evidence="1" type="primary">80</name>
    <name evidence="1" type="ORF">SEA_NAJI_80</name>
</gene>
<evidence type="ECO:0000313" key="1">
    <source>
        <dbReference type="EMBL" id="QFG08838.1"/>
    </source>
</evidence>
<evidence type="ECO:0000313" key="2">
    <source>
        <dbReference type="Proteomes" id="UP000325617"/>
    </source>
</evidence>
<name>A0A5J6TEJ2_BPMD2</name>
<dbReference type="EMBL" id="MN234169">
    <property type="protein sequence ID" value="QFG08838.1"/>
    <property type="molecule type" value="Genomic_DNA"/>
</dbReference>
<protein>
    <submittedName>
        <fullName evidence="1">Uncharacterized protein</fullName>
    </submittedName>
</protein>
<dbReference type="Proteomes" id="UP000325617">
    <property type="component" value="Genome"/>
</dbReference>
<reference evidence="1 2" key="1">
    <citation type="submission" date="2019-07" db="EMBL/GenBank/DDBJ databases">
        <authorList>
            <person name="Huang-Queiroz A."/>
            <person name="Cameron N."/>
            <person name="Achayaraj G."/>
            <person name="Adepoju O.W."/>
            <person name="Ahsan E."/>
            <person name="Andoh P.A."/>
            <person name="Avalos H.F."/>
            <person name="Challa S."/>
            <person name="Douglas K.C."/>
            <person name="Foster M.P."/>
            <person name="Guardado-Cruz I.V."/>
            <person name="Harris N.A."/>
            <person name="Hess T.M."/>
            <person name="Hughes J.R."/>
            <person name="James T.J."/>
            <person name="Jimenez S.V."/>
            <person name="Munjwani D.P."/>
            <person name="Nafziger E.H."/>
            <person name="Olowe B.N."/>
            <person name="Owusu H.S."/>
            <person name="Pai V.S."/>
            <person name="Paudel S."/>
            <person name="Sanchez-Lopez J.S."/>
            <person name="Smith R.Q."/>
            <person name="Sossah S.M."/>
            <person name="Vo A.T."/>
            <person name="Bonilla Y.A."/>
            <person name="Do E.N."/>
            <person name="Liu A."/>
            <person name="Okonkwo C."/>
            <person name="Forsyth M.H."/>
            <person name="Saha M.S."/>
            <person name="Warner M.H."/>
            <person name="Garlena R.A."/>
            <person name="Russell D.A."/>
            <person name="Pope W.H."/>
            <person name="Jacobs-Sera D."/>
            <person name="Hatfull G.F."/>
        </authorList>
    </citation>
    <scope>NUCLEOTIDE SEQUENCE [LARGE SCALE GENOMIC DNA]</scope>
</reference>